<dbReference type="GO" id="GO:0006310">
    <property type="term" value="P:DNA recombination"/>
    <property type="evidence" value="ECO:0007669"/>
    <property type="project" value="UniProtKB-KW"/>
</dbReference>
<keyword evidence="10" id="KW-1185">Reference proteome</keyword>
<keyword evidence="3" id="KW-0229">DNA integration</keyword>
<evidence type="ECO:0000256" key="1">
    <source>
        <dbReference type="ARBA" id="ARBA00003283"/>
    </source>
</evidence>
<dbReference type="AlphaFoldDB" id="D9S3S7"/>
<dbReference type="RefSeq" id="WP_013276088.1">
    <property type="nucleotide sequence ID" value="NC_014377.1"/>
</dbReference>
<dbReference type="GO" id="GO:0003677">
    <property type="term" value="F:DNA binding"/>
    <property type="evidence" value="ECO:0007669"/>
    <property type="project" value="UniProtKB-UniRule"/>
</dbReference>
<dbReference type="KEGG" id="toc:Toce_1299"/>
<dbReference type="SUPFAM" id="SSF56349">
    <property type="entry name" value="DNA breaking-rejoining enzymes"/>
    <property type="match status" value="1"/>
</dbReference>
<dbReference type="PANTHER" id="PTHR30349">
    <property type="entry name" value="PHAGE INTEGRASE-RELATED"/>
    <property type="match status" value="1"/>
</dbReference>
<evidence type="ECO:0000256" key="6">
    <source>
        <dbReference type="PROSITE-ProRule" id="PRU01248"/>
    </source>
</evidence>
<dbReference type="Pfam" id="PF00589">
    <property type="entry name" value="Phage_integrase"/>
    <property type="match status" value="1"/>
</dbReference>
<keyword evidence="5" id="KW-0233">DNA recombination</keyword>
<dbReference type="InterPro" id="IPR011010">
    <property type="entry name" value="DNA_brk_join_enz"/>
</dbReference>
<evidence type="ECO:0000256" key="2">
    <source>
        <dbReference type="ARBA" id="ARBA00008857"/>
    </source>
</evidence>
<reference evidence="9 10" key="1">
    <citation type="journal article" date="2010" name="Stand. Genomic Sci.">
        <title>Complete genome sequence of Thermosediminibacter oceani type strain (JW/IW-1228P).</title>
        <authorList>
            <person name="Pitluck S."/>
            <person name="Yasawong M."/>
            <person name="Munk C."/>
            <person name="Nolan M."/>
            <person name="Lapidus A."/>
            <person name="Lucas S."/>
            <person name="Glavina Del Rio T."/>
            <person name="Tice H."/>
            <person name="Cheng J.F."/>
            <person name="Bruce D."/>
            <person name="Detter C."/>
            <person name="Tapia R."/>
            <person name="Han C."/>
            <person name="Goodwin L."/>
            <person name="Liolios K."/>
            <person name="Ivanova N."/>
            <person name="Mavromatis K."/>
            <person name="Mikhailova N."/>
            <person name="Pati A."/>
            <person name="Chen A."/>
            <person name="Palaniappan K."/>
            <person name="Land M."/>
            <person name="Hauser L."/>
            <person name="Chang Y.J."/>
            <person name="Jeffries C.D."/>
            <person name="Rohde M."/>
            <person name="Spring S."/>
            <person name="Sikorski J."/>
            <person name="Goker M."/>
            <person name="Woyke T."/>
            <person name="Bristow J."/>
            <person name="Eisen J.A."/>
            <person name="Markowitz V."/>
            <person name="Hugenholtz P."/>
            <person name="Kyrpides N.C."/>
            <person name="Klenk H.P."/>
        </authorList>
    </citation>
    <scope>NUCLEOTIDE SEQUENCE [LARGE SCALE GENOMIC DNA]</scope>
    <source>
        <strain evidence="10">ATCC BAA-1034 / DSM 16646 / JW/IW-1228P</strain>
    </source>
</reference>
<dbReference type="Gene3D" id="1.10.443.10">
    <property type="entry name" value="Intergrase catalytic core"/>
    <property type="match status" value="1"/>
</dbReference>
<evidence type="ECO:0000259" key="8">
    <source>
        <dbReference type="PROSITE" id="PS51900"/>
    </source>
</evidence>
<evidence type="ECO:0000256" key="3">
    <source>
        <dbReference type="ARBA" id="ARBA00022908"/>
    </source>
</evidence>
<dbReference type="EMBL" id="CP002131">
    <property type="protein sequence ID" value="ADL08054.1"/>
    <property type="molecule type" value="Genomic_DNA"/>
</dbReference>
<dbReference type="InterPro" id="IPR050090">
    <property type="entry name" value="Tyrosine_recombinase_XerCD"/>
</dbReference>
<evidence type="ECO:0000256" key="4">
    <source>
        <dbReference type="ARBA" id="ARBA00023125"/>
    </source>
</evidence>
<dbReference type="InterPro" id="IPR010998">
    <property type="entry name" value="Integrase_recombinase_N"/>
</dbReference>
<sequence length="323" mass="37994">MTDIEFQIENFLLYCNAKNLSKRTIGSYEQSLRLFAQFLKEKYGIEEVSKVNTGHIRQYLDYLGKRGKYTVIIDETKKEINNPENRQDFGQPLSTTTKANYLRNLKVFFNWLYGEGEIPKNPVAKIEQIKPQRKVKKPLSEQDLKRIANCFVKSTFTGYRNYVIFKFLLDTGARIQETLSLTHNDIDLKFRVVTLRNTKNKQERKVYLSPKMLQEMKNWLKYKERYVSSDLIFPTKRGTPLTVHSYEKQLRDAGKLVGIDISPHMLRNQFARYYILNGGNFPMLSKLLGHSDVKVTMDAYMDLLDEDIKKDYMQHSPLNHFDL</sequence>
<dbReference type="PROSITE" id="PS51900">
    <property type="entry name" value="CB"/>
    <property type="match status" value="1"/>
</dbReference>
<evidence type="ECO:0000313" key="10">
    <source>
        <dbReference type="Proteomes" id="UP000000272"/>
    </source>
</evidence>
<evidence type="ECO:0000256" key="5">
    <source>
        <dbReference type="ARBA" id="ARBA00023172"/>
    </source>
</evidence>
<accession>D9S3S7</accession>
<dbReference type="PANTHER" id="PTHR30349:SF64">
    <property type="entry name" value="PROPHAGE INTEGRASE INTD-RELATED"/>
    <property type="match status" value="1"/>
</dbReference>
<dbReference type="PROSITE" id="PS51898">
    <property type="entry name" value="TYR_RECOMBINASE"/>
    <property type="match status" value="1"/>
</dbReference>
<dbReference type="Pfam" id="PF02899">
    <property type="entry name" value="Phage_int_SAM_1"/>
    <property type="match status" value="1"/>
</dbReference>
<gene>
    <name evidence="9" type="ordered locus">Toce_1299</name>
</gene>
<dbReference type="InterPro" id="IPR044068">
    <property type="entry name" value="CB"/>
</dbReference>
<name>D9S3S7_THEOJ</name>
<dbReference type="Proteomes" id="UP000000272">
    <property type="component" value="Chromosome"/>
</dbReference>
<comment type="function">
    <text evidence="1">Site-specific tyrosine recombinase, which acts by catalyzing the cutting and rejoining of the recombining DNA molecules.</text>
</comment>
<evidence type="ECO:0000259" key="7">
    <source>
        <dbReference type="PROSITE" id="PS51898"/>
    </source>
</evidence>
<organism evidence="9 10">
    <name type="scientific">Thermosediminibacter oceani (strain ATCC BAA-1034 / DSM 16646 / JW/IW-1228P)</name>
    <dbReference type="NCBI Taxonomy" id="555079"/>
    <lineage>
        <taxon>Bacteria</taxon>
        <taxon>Bacillati</taxon>
        <taxon>Bacillota</taxon>
        <taxon>Clostridia</taxon>
        <taxon>Thermosediminibacterales</taxon>
        <taxon>Thermosediminibacteraceae</taxon>
        <taxon>Thermosediminibacter</taxon>
    </lineage>
</organism>
<proteinExistence type="inferred from homology"/>
<evidence type="ECO:0000313" key="9">
    <source>
        <dbReference type="EMBL" id="ADL08054.1"/>
    </source>
</evidence>
<dbReference type="STRING" id="555079.Toce_1299"/>
<protein>
    <submittedName>
        <fullName evidence="9">Integrase family protein</fullName>
    </submittedName>
</protein>
<dbReference type="eggNOG" id="COG4974">
    <property type="taxonomic scope" value="Bacteria"/>
</dbReference>
<dbReference type="InterPro" id="IPR004107">
    <property type="entry name" value="Integrase_SAM-like_N"/>
</dbReference>
<dbReference type="CDD" id="cd00397">
    <property type="entry name" value="DNA_BRE_C"/>
    <property type="match status" value="1"/>
</dbReference>
<dbReference type="GO" id="GO:0015074">
    <property type="term" value="P:DNA integration"/>
    <property type="evidence" value="ECO:0007669"/>
    <property type="project" value="UniProtKB-KW"/>
</dbReference>
<feature type="domain" description="Core-binding (CB)" evidence="8">
    <location>
        <begin position="2"/>
        <end position="113"/>
    </location>
</feature>
<dbReference type="HOGENOM" id="CLU_027562_9_2_9"/>
<comment type="similarity">
    <text evidence="2">Belongs to the 'phage' integrase family.</text>
</comment>
<dbReference type="InterPro" id="IPR013762">
    <property type="entry name" value="Integrase-like_cat_sf"/>
</dbReference>
<feature type="domain" description="Tyr recombinase" evidence="7">
    <location>
        <begin position="134"/>
        <end position="313"/>
    </location>
</feature>
<dbReference type="Gene3D" id="1.10.150.130">
    <property type="match status" value="1"/>
</dbReference>
<dbReference type="InterPro" id="IPR002104">
    <property type="entry name" value="Integrase_catalytic"/>
</dbReference>
<keyword evidence="4 6" id="KW-0238">DNA-binding</keyword>
<dbReference type="OrthoDB" id="9785687at2"/>